<reference evidence="2 4" key="2">
    <citation type="journal article" date="2013" name="Nature">
        <title>Insights into bilaterian evolution from three spiralian genomes.</title>
        <authorList>
            <person name="Simakov O."/>
            <person name="Marletaz F."/>
            <person name="Cho S.J."/>
            <person name="Edsinger-Gonzales E."/>
            <person name="Havlak P."/>
            <person name="Hellsten U."/>
            <person name="Kuo D.H."/>
            <person name="Larsson T."/>
            <person name="Lv J."/>
            <person name="Arendt D."/>
            <person name="Savage R."/>
            <person name="Osoegawa K."/>
            <person name="de Jong P."/>
            <person name="Grimwood J."/>
            <person name="Chapman J.A."/>
            <person name="Shapiro H."/>
            <person name="Aerts A."/>
            <person name="Otillar R.P."/>
            <person name="Terry A.Y."/>
            <person name="Boore J.L."/>
            <person name="Grigoriev I.V."/>
            <person name="Lindberg D.R."/>
            <person name="Seaver E.C."/>
            <person name="Weisblat D.A."/>
            <person name="Putnam N.H."/>
            <person name="Rokhsar D.S."/>
        </authorList>
    </citation>
    <scope>NUCLEOTIDE SEQUENCE</scope>
</reference>
<feature type="compositionally biased region" description="Polar residues" evidence="1">
    <location>
        <begin position="316"/>
        <end position="325"/>
    </location>
</feature>
<feature type="compositionally biased region" description="Low complexity" evidence="1">
    <location>
        <begin position="395"/>
        <end position="411"/>
    </location>
</feature>
<dbReference type="PANTHER" id="PTHR20916:SF26">
    <property type="entry name" value="CYSTEINE-RICH PROTEIN 2-BINDING PROTEIN"/>
    <property type="match status" value="1"/>
</dbReference>
<dbReference type="PANTHER" id="PTHR20916">
    <property type="entry name" value="CYSTEINE AND GLYCINE-RICH PROTEIN 2 BINDING PROTEIN"/>
    <property type="match status" value="1"/>
</dbReference>
<accession>T1EYX5</accession>
<dbReference type="EMBL" id="KB095858">
    <property type="protein sequence ID" value="ESO10534.1"/>
    <property type="molecule type" value="Genomic_DNA"/>
</dbReference>
<reference evidence="3" key="3">
    <citation type="submission" date="2015-06" db="UniProtKB">
        <authorList>
            <consortium name="EnsemblMetazoa"/>
        </authorList>
    </citation>
    <scope>IDENTIFICATION</scope>
</reference>
<protein>
    <submittedName>
        <fullName evidence="2 3">Uncharacterized protein</fullName>
    </submittedName>
</protein>
<reference evidence="4" key="1">
    <citation type="submission" date="2012-12" db="EMBL/GenBank/DDBJ databases">
        <authorList>
            <person name="Hellsten U."/>
            <person name="Grimwood J."/>
            <person name="Chapman J.A."/>
            <person name="Shapiro H."/>
            <person name="Aerts A."/>
            <person name="Otillar R.P."/>
            <person name="Terry A.Y."/>
            <person name="Boore J.L."/>
            <person name="Simakov O."/>
            <person name="Marletaz F."/>
            <person name="Cho S.-J."/>
            <person name="Edsinger-Gonzales E."/>
            <person name="Havlak P."/>
            <person name="Kuo D.-H."/>
            <person name="Larsson T."/>
            <person name="Lv J."/>
            <person name="Arendt D."/>
            <person name="Savage R."/>
            <person name="Osoegawa K."/>
            <person name="de Jong P."/>
            <person name="Lindberg D.R."/>
            <person name="Seaver E.C."/>
            <person name="Weisblat D.A."/>
            <person name="Putnam N.H."/>
            <person name="Grigoriev I.V."/>
            <person name="Rokhsar D.S."/>
        </authorList>
    </citation>
    <scope>NUCLEOTIDE SEQUENCE</scope>
</reference>
<dbReference type="EnsemblMetazoa" id="HelroT167033">
    <property type="protein sequence ID" value="HelroP167033"/>
    <property type="gene ID" value="HelroG167033"/>
</dbReference>
<keyword evidence="4" id="KW-1185">Reference proteome</keyword>
<dbReference type="Proteomes" id="UP000015101">
    <property type="component" value="Unassembled WGS sequence"/>
</dbReference>
<dbReference type="AlphaFoldDB" id="T1EYX5"/>
<dbReference type="HOGENOM" id="CLU_289561_0_0_1"/>
<proteinExistence type="predicted"/>
<dbReference type="EMBL" id="AMQM01002640">
    <property type="status" value="NOT_ANNOTATED_CDS"/>
    <property type="molecule type" value="Genomic_DNA"/>
</dbReference>
<name>T1EYX5_HELRO</name>
<evidence type="ECO:0000256" key="1">
    <source>
        <dbReference type="SAM" id="MobiDB-lite"/>
    </source>
</evidence>
<evidence type="ECO:0000313" key="3">
    <source>
        <dbReference type="EnsemblMetazoa" id="HelroP167033"/>
    </source>
</evidence>
<feature type="region of interest" description="Disordered" evidence="1">
    <location>
        <begin position="395"/>
        <end position="435"/>
    </location>
</feature>
<sequence length="1059" mass="119201">MNWVRYTSRREEELRRKEREWFAKKELDLEGKQSCMKRRSPITPRTIRHLSKSNMDLNRVIGTNFFKRRTSKPLTIYKVNLDEKARNSMESIVDMSKMMKNKENIISQRLSSSYVKQKPPTFDASSVLSKANQLDPRSKITSQLNGQLLRSSYLKRQLVENVKLQKKRCRQGGLASFYEELSSSCHKATCPNLNNVPSNFDESTAISNIFYPSKNYEHRQLSTRNFHQPADNTNFSNSNLKVFKQIERVNYTYYTKECFVMRSNMMASSPSSCTKPTTLQNYQSSVSDFNQAGDYDCINCDSEAKKYTLSMNKSTMNKTSEGSTVEDSNNNNYDNESCEKDIDKKYSVSYDYNENGYGSHVENQSIILYKKNCDNINKKNNNCIVISDVNINNNNNDNNDNNNNNNNNNNIDNDDDDDDEREIQTRSDHAAASTSVYDCEEAMSLRYNETASASDNVHSVIDILSDESSNNFEDDDHERDDDDVLISSQTSSTSSFCEIEAVTAARSRDNFPSVENNFNTKTISNEMSRHCNWPLERFNDDFTLNFDSKLFTDQETIASVFKIANDDTNPATIPNDNIIPSATSAVNNNNNNIVDVFRVSSPVYPNIVIFKRPVENQTKISCQSYANMAGQAMKLLNDTKLFGHQADESCSKVDECCQTIFSYSDSTSQTTCDALMDGLATKHQLPLLNISSSVDKSCQWETPVIKDSSFLYELHARRKFEKVDEVLKRIGQLNEGNENTHSDALPTLFISAMNPVNNCSAMFCKQSLFGGSAVICSSSVTSNCSLVTSNCPTLTYSHAITTEARGGGGRGEGVVSHTAAAPYNQISVQINNQNIYQLVFNGSGNLTSNNNNNKDCNNGDGSARCLVNGRDACDENVGDVFQFSRGLQAEKISSSISPLHHSNNFYSINNDNIDIHLCNDVTVHQCDDDKSLVDPKADFNYLHPFGKFNVQLNDIFTFSAKNSVTEDISNNYDKINDRNNNYKNFNDSSNYNKSLIINMIGDGCHCAGEGADEFHSLNSQSSCNSHFQCLNDEEEVPASCLVDSQESSLYETPIFEKFN</sequence>
<feature type="compositionally biased region" description="Acidic residues" evidence="1">
    <location>
        <begin position="412"/>
        <end position="421"/>
    </location>
</feature>
<dbReference type="RefSeq" id="XP_009010803.1">
    <property type="nucleotide sequence ID" value="XM_009012555.1"/>
</dbReference>
<evidence type="ECO:0000313" key="4">
    <source>
        <dbReference type="Proteomes" id="UP000015101"/>
    </source>
</evidence>
<organism evidence="3 4">
    <name type="scientific">Helobdella robusta</name>
    <name type="common">Californian leech</name>
    <dbReference type="NCBI Taxonomy" id="6412"/>
    <lineage>
        <taxon>Eukaryota</taxon>
        <taxon>Metazoa</taxon>
        <taxon>Spiralia</taxon>
        <taxon>Lophotrochozoa</taxon>
        <taxon>Annelida</taxon>
        <taxon>Clitellata</taxon>
        <taxon>Hirudinea</taxon>
        <taxon>Rhynchobdellida</taxon>
        <taxon>Glossiphoniidae</taxon>
        <taxon>Helobdella</taxon>
    </lineage>
</organism>
<dbReference type="CTD" id="20201775"/>
<gene>
    <name evidence="3" type="primary">20201775</name>
    <name evidence="2" type="ORF">HELRODRAFT_167033</name>
</gene>
<dbReference type="GO" id="GO:0004402">
    <property type="term" value="F:histone acetyltransferase activity"/>
    <property type="evidence" value="ECO:0000318"/>
    <property type="project" value="GO_Central"/>
</dbReference>
<feature type="region of interest" description="Disordered" evidence="1">
    <location>
        <begin position="316"/>
        <end position="338"/>
    </location>
</feature>
<feature type="compositionally biased region" description="Low complexity" evidence="1">
    <location>
        <begin position="326"/>
        <end position="335"/>
    </location>
</feature>
<dbReference type="KEGG" id="hro:HELRODRAFT_167033"/>
<dbReference type="GeneID" id="20201775"/>
<dbReference type="InParanoid" id="T1EYX5"/>
<evidence type="ECO:0000313" key="2">
    <source>
        <dbReference type="EMBL" id="ESO10534.1"/>
    </source>
</evidence>